<sequence length="174" mass="18824">MNHDQMLKPKGEATVWDGVFMLGFATTIITGALVFYTIGVFAERQSGTLKLSHIVLFYLGLACDTTGTACMSFIAQNGSQSPVHATTGALAIILMIVHAVWATIVYSKKNPTTLARFHRLSIGVWLVWLVPYICGMLMGIPTLAMGSNLALGIALGIAFVIGFIVYRRKPCART</sequence>
<evidence type="ECO:0000313" key="2">
    <source>
        <dbReference type="EMBL" id="KRO01510.1"/>
    </source>
</evidence>
<feature type="transmembrane region" description="Helical" evidence="1">
    <location>
        <begin position="146"/>
        <end position="166"/>
    </location>
</feature>
<keyword evidence="1" id="KW-0472">Membrane</keyword>
<feature type="transmembrane region" description="Helical" evidence="1">
    <location>
        <begin position="54"/>
        <end position="75"/>
    </location>
</feature>
<organism evidence="2 3">
    <name type="scientific">Lancefieldella rimae</name>
    <dbReference type="NCBI Taxonomy" id="1383"/>
    <lineage>
        <taxon>Bacteria</taxon>
        <taxon>Bacillati</taxon>
        <taxon>Actinomycetota</taxon>
        <taxon>Coriobacteriia</taxon>
        <taxon>Coriobacteriales</taxon>
        <taxon>Atopobiaceae</taxon>
        <taxon>Lancefieldella</taxon>
    </lineage>
</organism>
<keyword evidence="3" id="KW-1185">Reference proteome</keyword>
<keyword evidence="1" id="KW-0812">Transmembrane</keyword>
<gene>
    <name evidence="2" type="ORF">IV60_GL001381</name>
</gene>
<protein>
    <recommendedName>
        <fullName evidence="4">TIGR03987 family protein</fullName>
    </recommendedName>
</protein>
<name>A0ABR5PZ04_9ACTN</name>
<accession>A0ABR5PZ04</accession>
<dbReference type="EMBL" id="JQCP01000004">
    <property type="protein sequence ID" value="KRO01510.1"/>
    <property type="molecule type" value="Genomic_DNA"/>
</dbReference>
<keyword evidence="1" id="KW-1133">Transmembrane helix</keyword>
<comment type="caution">
    <text evidence="2">The sequence shown here is derived from an EMBL/GenBank/DDBJ whole genome shotgun (WGS) entry which is preliminary data.</text>
</comment>
<evidence type="ECO:0000313" key="3">
    <source>
        <dbReference type="Proteomes" id="UP000051927"/>
    </source>
</evidence>
<reference evidence="2 3" key="1">
    <citation type="journal article" date="2015" name="Genome Announc.">
        <title>Expanding the biotechnology potential of lactobacilli through comparative genomics of 213 strains and associated genera.</title>
        <authorList>
            <person name="Sun Z."/>
            <person name="Harris H.M."/>
            <person name="McCann A."/>
            <person name="Guo C."/>
            <person name="Argimon S."/>
            <person name="Zhang W."/>
            <person name="Yang X."/>
            <person name="Jeffery I.B."/>
            <person name="Cooney J.C."/>
            <person name="Kagawa T.F."/>
            <person name="Liu W."/>
            <person name="Song Y."/>
            <person name="Salvetti E."/>
            <person name="Wrobel A."/>
            <person name="Rasinkangas P."/>
            <person name="Parkhill J."/>
            <person name="Rea M.C."/>
            <person name="O'Sullivan O."/>
            <person name="Ritari J."/>
            <person name="Douillard F.P."/>
            <person name="Paul Ross R."/>
            <person name="Yang R."/>
            <person name="Briner A.E."/>
            <person name="Felis G.E."/>
            <person name="de Vos W.M."/>
            <person name="Barrangou R."/>
            <person name="Klaenhammer T.R."/>
            <person name="Caufield P.W."/>
            <person name="Cui Y."/>
            <person name="Zhang H."/>
            <person name="O'Toole P.W."/>
        </authorList>
    </citation>
    <scope>NUCLEOTIDE SEQUENCE [LARGE SCALE GENOMIC DNA]</scope>
    <source>
        <strain evidence="2 3">DSM 7090</strain>
    </source>
</reference>
<dbReference type="GeneID" id="84904868"/>
<proteinExistence type="predicted"/>
<evidence type="ECO:0000256" key="1">
    <source>
        <dbReference type="SAM" id="Phobius"/>
    </source>
</evidence>
<evidence type="ECO:0008006" key="4">
    <source>
        <dbReference type="Google" id="ProtNLM"/>
    </source>
</evidence>
<dbReference type="Proteomes" id="UP000051927">
    <property type="component" value="Unassembled WGS sequence"/>
</dbReference>
<feature type="transmembrane region" description="Helical" evidence="1">
    <location>
        <begin position="119"/>
        <end position="140"/>
    </location>
</feature>
<dbReference type="NCBIfam" id="TIGR03987">
    <property type="entry name" value="HsmA family protein"/>
    <property type="match status" value="1"/>
</dbReference>
<feature type="transmembrane region" description="Helical" evidence="1">
    <location>
        <begin position="87"/>
        <end position="107"/>
    </location>
</feature>
<feature type="transmembrane region" description="Helical" evidence="1">
    <location>
        <begin position="20"/>
        <end position="42"/>
    </location>
</feature>
<dbReference type="RefSeq" id="WP_003150103.1">
    <property type="nucleotide sequence ID" value="NZ_JQCP01000004.1"/>
</dbReference>
<dbReference type="InterPro" id="IPR023813">
    <property type="entry name" value="HsmA-like"/>
</dbReference>